<accession>A0A1M5CAJ7</accession>
<evidence type="ECO:0000313" key="2">
    <source>
        <dbReference type="EMBL" id="SHF51765.1"/>
    </source>
</evidence>
<keyword evidence="1" id="KW-1133">Transmembrane helix</keyword>
<dbReference type="AlphaFoldDB" id="A0A1M5CAJ7"/>
<sequence>MAAHEGDDGPVEYVALGDATKWVEIEDDDAPDPRRTRRVRLLVAACVLGGLVIVAIVVLGVRLLVGDLSRSPHERTVDAIRDRYQQRYSDCVDAGTGARPCAATVAKACLADPRWGRTDAQEVLDACTLGRTP</sequence>
<proteinExistence type="predicted"/>
<keyword evidence="1" id="KW-0812">Transmembrane</keyword>
<reference evidence="2 3" key="1">
    <citation type="submission" date="2016-11" db="EMBL/GenBank/DDBJ databases">
        <authorList>
            <person name="Jaros S."/>
            <person name="Januszkiewicz K."/>
            <person name="Wedrychowicz H."/>
        </authorList>
    </citation>
    <scope>NUCLEOTIDE SEQUENCE [LARGE SCALE GENOMIC DNA]</scope>
    <source>
        <strain evidence="2 3">DSM 45627</strain>
    </source>
</reference>
<keyword evidence="1" id="KW-0472">Membrane</keyword>
<gene>
    <name evidence="2" type="ORF">SAMN05443575_0170</name>
</gene>
<evidence type="ECO:0000256" key="1">
    <source>
        <dbReference type="SAM" id="Phobius"/>
    </source>
</evidence>
<organism evidence="2 3">
    <name type="scientific">Jatrophihabitans endophyticus</name>
    <dbReference type="NCBI Taxonomy" id="1206085"/>
    <lineage>
        <taxon>Bacteria</taxon>
        <taxon>Bacillati</taxon>
        <taxon>Actinomycetota</taxon>
        <taxon>Actinomycetes</taxon>
        <taxon>Jatrophihabitantales</taxon>
        <taxon>Jatrophihabitantaceae</taxon>
        <taxon>Jatrophihabitans</taxon>
    </lineage>
</organism>
<protein>
    <submittedName>
        <fullName evidence="2">Uncharacterized protein</fullName>
    </submittedName>
</protein>
<keyword evidence="3" id="KW-1185">Reference proteome</keyword>
<name>A0A1M5CAJ7_9ACTN</name>
<feature type="transmembrane region" description="Helical" evidence="1">
    <location>
        <begin position="41"/>
        <end position="65"/>
    </location>
</feature>
<dbReference type="STRING" id="1206085.SAMN05443575_0170"/>
<dbReference type="RefSeq" id="WP_073384836.1">
    <property type="nucleotide sequence ID" value="NZ_FQVU01000001.1"/>
</dbReference>
<evidence type="ECO:0000313" key="3">
    <source>
        <dbReference type="Proteomes" id="UP000186132"/>
    </source>
</evidence>
<dbReference type="EMBL" id="FQVU01000001">
    <property type="protein sequence ID" value="SHF51765.1"/>
    <property type="molecule type" value="Genomic_DNA"/>
</dbReference>
<dbReference type="Proteomes" id="UP000186132">
    <property type="component" value="Unassembled WGS sequence"/>
</dbReference>